<dbReference type="EMBL" id="CP093846">
    <property type="protein sequence ID" value="UNT01095.1"/>
    <property type="molecule type" value="Genomic_DNA"/>
</dbReference>
<evidence type="ECO:0000313" key="3">
    <source>
        <dbReference type="Proteomes" id="UP001202244"/>
    </source>
</evidence>
<dbReference type="PANTHER" id="PTHR35908">
    <property type="entry name" value="HYPOTHETICAL FUSION PROTEIN"/>
    <property type="match status" value="1"/>
</dbReference>
<dbReference type="Proteomes" id="UP001202244">
    <property type="component" value="Chromosome"/>
</dbReference>
<dbReference type="Pfam" id="PF18029">
    <property type="entry name" value="Glyoxalase_6"/>
    <property type="match status" value="1"/>
</dbReference>
<gene>
    <name evidence="2" type="ORF">MMF93_16470</name>
</gene>
<protein>
    <submittedName>
        <fullName evidence="2">VOC family protein</fullName>
    </submittedName>
</protein>
<dbReference type="PANTHER" id="PTHR35908:SF1">
    <property type="entry name" value="CONSERVED PROTEIN"/>
    <property type="match status" value="1"/>
</dbReference>
<dbReference type="InterPro" id="IPR041581">
    <property type="entry name" value="Glyoxalase_6"/>
</dbReference>
<keyword evidence="3" id="KW-1185">Reference proteome</keyword>
<dbReference type="SUPFAM" id="SSF54593">
    <property type="entry name" value="Glyoxalase/Bleomycin resistance protein/Dihydroxybiphenyl dioxygenase"/>
    <property type="match status" value="1"/>
</dbReference>
<reference evidence="2 3" key="1">
    <citation type="journal article" date="2023" name="Microbiol. Spectr.">
        <title>Synergy between Genome Mining, Metabolomics, and Bioinformatics Uncovers Antibacterial Chlorinated Carbazole Alkaloids and Their Biosynthetic Gene Cluster from Streptomyces tubbatahanensis sp. nov., a Novel Actinomycete Isolated from Sulu Sea, Philippines.</title>
        <authorList>
            <person name="Tenebro C.P."/>
            <person name="Trono D.J.V.L."/>
            <person name="Balida L.A.P."/>
            <person name="Bayog L.K.A."/>
            <person name="Bruna J.R."/>
            <person name="Sabido E.M."/>
            <person name="Caspe D.P.C."/>
            <person name="de Los Santos E.L.C."/>
            <person name="Saludes J.P."/>
            <person name="Dalisay D.S."/>
        </authorList>
    </citation>
    <scope>NUCLEOTIDE SEQUENCE [LARGE SCALE GENOMIC DNA]</scope>
    <source>
        <strain evidence="2 3">DSD3025</strain>
    </source>
</reference>
<evidence type="ECO:0000313" key="2">
    <source>
        <dbReference type="EMBL" id="UNT01095.1"/>
    </source>
</evidence>
<sequence>MGAPDPGVLARFYLRFLDWDIEAEEPDWILLRAAGGGVGLAVQREENHVRPRWPAAGPFDQQMMMHIRVDDLESAGARAAALGATLADHQPQDDVRVWLDPAGHPFCLWLAD</sequence>
<name>A0ABY3Y3B2_9ACTN</name>
<organism evidence="2 3">
    <name type="scientific">Streptomyces tubbatahanensis</name>
    <dbReference type="NCBI Taxonomy" id="2923272"/>
    <lineage>
        <taxon>Bacteria</taxon>
        <taxon>Bacillati</taxon>
        <taxon>Actinomycetota</taxon>
        <taxon>Actinomycetes</taxon>
        <taxon>Kitasatosporales</taxon>
        <taxon>Streptomycetaceae</taxon>
        <taxon>Streptomyces</taxon>
    </lineage>
</organism>
<dbReference type="InterPro" id="IPR029068">
    <property type="entry name" value="Glyas_Bleomycin-R_OHBP_Dase"/>
</dbReference>
<evidence type="ECO:0000259" key="1">
    <source>
        <dbReference type="Pfam" id="PF18029"/>
    </source>
</evidence>
<proteinExistence type="predicted"/>
<accession>A0ABY3Y3B2</accession>
<dbReference type="Gene3D" id="3.10.180.10">
    <property type="entry name" value="2,3-Dihydroxybiphenyl 1,2-Dioxygenase, domain 1"/>
    <property type="match status" value="1"/>
</dbReference>
<feature type="domain" description="Glyoxalase-like" evidence="1">
    <location>
        <begin position="3"/>
        <end position="108"/>
    </location>
</feature>